<dbReference type="VEuPathDB" id="FungiDB:PHYBLDRAFT_151616"/>
<proteinExistence type="inferred from homology"/>
<feature type="region of interest" description="Disordered" evidence="2">
    <location>
        <begin position="32"/>
        <end position="54"/>
    </location>
</feature>
<reference evidence="4" key="1">
    <citation type="submission" date="2015-06" db="EMBL/GenBank/DDBJ databases">
        <title>Expansion of signal transduction pathways in fungi by whole-genome duplication.</title>
        <authorList>
            <consortium name="DOE Joint Genome Institute"/>
            <person name="Corrochano L.M."/>
            <person name="Kuo A."/>
            <person name="Marcet-Houben M."/>
            <person name="Polaino S."/>
            <person name="Salamov A."/>
            <person name="Villalobos J.M."/>
            <person name="Alvarez M.I."/>
            <person name="Avalos J."/>
            <person name="Benito E.P."/>
            <person name="Benoit I."/>
            <person name="Burger G."/>
            <person name="Camino L.P."/>
            <person name="Canovas D."/>
            <person name="Cerda-Olmedo E."/>
            <person name="Cheng J.-F."/>
            <person name="Dominguez A."/>
            <person name="Elias M."/>
            <person name="Eslava A.P."/>
            <person name="Glaser F."/>
            <person name="Grimwood J."/>
            <person name="Gutierrez G."/>
            <person name="Heitman J."/>
            <person name="Henrissat B."/>
            <person name="Iturriaga E.A."/>
            <person name="Lang B.F."/>
            <person name="Lavin J.L."/>
            <person name="Lee S."/>
            <person name="Li W."/>
            <person name="Lindquist E."/>
            <person name="Lopez-Garcia S."/>
            <person name="Luque E.M."/>
            <person name="Marcos A.T."/>
            <person name="Martin J."/>
            <person name="McCluskey K."/>
            <person name="Medina H.R."/>
            <person name="Miralles-Duran A."/>
            <person name="Miyazaki A."/>
            <person name="Munoz-Torres E."/>
            <person name="Oguiza J.A."/>
            <person name="Ohm R."/>
            <person name="Olmedo M."/>
            <person name="Orejas M."/>
            <person name="Ortiz-Castellanos L."/>
            <person name="Pisabarro A.G."/>
            <person name="Rodriguez-Romero J."/>
            <person name="Ruiz-Herrera J."/>
            <person name="Ruiz-Vazquez R."/>
            <person name="Sanz C."/>
            <person name="Schackwitz W."/>
            <person name="Schmutz J."/>
            <person name="Shahriari M."/>
            <person name="Shelest E."/>
            <person name="Silva-Franco F."/>
            <person name="Soanes D."/>
            <person name="Syed K."/>
            <person name="Tagua V.G."/>
            <person name="Talbot N.J."/>
            <person name="Thon M."/>
            <person name="De vries R.P."/>
            <person name="Wiebenga A."/>
            <person name="Yadav J.S."/>
            <person name="Braun E.L."/>
            <person name="Baker S."/>
            <person name="Garre V."/>
            <person name="Horwitz B."/>
            <person name="Torres-Martinez S."/>
            <person name="Idnurm A."/>
            <person name="Herrera-Estrella A."/>
            <person name="Gabaldon T."/>
            <person name="Grigoriev I.V."/>
        </authorList>
    </citation>
    <scope>NUCLEOTIDE SEQUENCE [LARGE SCALE GENOMIC DNA]</scope>
    <source>
        <strain evidence="4">NRRL 1555(-)</strain>
    </source>
</reference>
<dbReference type="EMBL" id="KV441024">
    <property type="protein sequence ID" value="OAD67364.1"/>
    <property type="molecule type" value="Genomic_DNA"/>
</dbReference>
<evidence type="ECO:0000313" key="4">
    <source>
        <dbReference type="Proteomes" id="UP000077315"/>
    </source>
</evidence>
<feature type="compositionally biased region" description="Polar residues" evidence="2">
    <location>
        <begin position="43"/>
        <end position="54"/>
    </location>
</feature>
<dbReference type="GeneID" id="28993616"/>
<accession>A0A162NAK5</accession>
<sequence>MQKSNSLQLSTENITDSSDLLRELTSYENISHDPMSHLDHQTHPTTGSNPSATISLRTFNNRRHATLRPCFRLSCSRNPTCYKLSDIRHLQRHNRIIPNRPCLFFRKRILTSYRFIGVRGTFIRRRWINRRRRHAHLYPNSNHIVPTNDPQPSLIHTDPPKSPKSPIPRLFTEREVRRCDTQDETESEQLLKESSDIPCTRKVASVSEGIQPKTNQLLSEENLLQSAWVPPINSDTLEELTITDIFANLQLRHDMVFDPTLSFRPNLDGSPGREKRRKSDRYWARVDRALQSVLNPASESLKNGLVPLDQFEFLAVILDELVQVIIPLSKPFACSSASPIFPWNWPKHIREEDIVETLDSMLIIQQIRHNKGDFGNQLEFLNNIFEPLCPSSQVYRIQFMNQFFFEGHVAKAFRQCFSILEAVKLECANKALRQYRAYLINTCPEFEWRCFMKDSSENELDIESIYRWFKMTWERQGLDAEFLDVYYEDDTETSMALGFPPAPFPVTLRFDKKRLTHLFRYEFQNIIVTSILLIPYRYLAGSYENMKDIVKLKRLFNYLLQGAFILTSPDAENAYEQAAQGIKDGTIVSCHSLALHACNTAIQTHLDNGLDDATKSTPNLDLSQLPSLTSFWGEWLSHNLRPGSPIYMLMYRRICKYLKNYARYGRPEKEEIENGMILTGMTGLEDEIKVLGQKLKIVAELNLDTFISLYSFLAKFVKQDILSETRC</sequence>
<dbReference type="RefSeq" id="XP_018285404.1">
    <property type="nucleotide sequence ID" value="XM_018432710.1"/>
</dbReference>
<dbReference type="PANTHER" id="PTHR12832:SF11">
    <property type="entry name" value="LD23868P"/>
    <property type="match status" value="1"/>
</dbReference>
<name>A0A162NAK5_PHYB8</name>
<organism evidence="3 4">
    <name type="scientific">Phycomyces blakesleeanus (strain ATCC 8743b / DSM 1359 / FGSC 10004 / NBRC 33097 / NRRL 1555)</name>
    <dbReference type="NCBI Taxonomy" id="763407"/>
    <lineage>
        <taxon>Eukaryota</taxon>
        <taxon>Fungi</taxon>
        <taxon>Fungi incertae sedis</taxon>
        <taxon>Mucoromycota</taxon>
        <taxon>Mucoromycotina</taxon>
        <taxon>Mucoromycetes</taxon>
        <taxon>Mucorales</taxon>
        <taxon>Phycomycetaceae</taxon>
        <taxon>Phycomyces</taxon>
    </lineage>
</organism>
<dbReference type="STRING" id="763407.A0A162NAK5"/>
<dbReference type="InParanoid" id="A0A162NAK5"/>
<gene>
    <name evidence="3" type="ORF">PHYBLDRAFT_151616</name>
</gene>
<dbReference type="OrthoDB" id="276323at2759"/>
<evidence type="ECO:0000313" key="3">
    <source>
        <dbReference type="EMBL" id="OAD67364.1"/>
    </source>
</evidence>
<evidence type="ECO:0000256" key="2">
    <source>
        <dbReference type="SAM" id="MobiDB-lite"/>
    </source>
</evidence>
<keyword evidence="4" id="KW-1185">Reference proteome</keyword>
<comment type="similarity">
    <text evidence="1">Belongs to the TCP11 family.</text>
</comment>
<dbReference type="GO" id="GO:0010737">
    <property type="term" value="P:protein kinase A signaling"/>
    <property type="evidence" value="ECO:0007669"/>
    <property type="project" value="TreeGrafter"/>
</dbReference>
<dbReference type="InterPro" id="IPR008862">
    <property type="entry name" value="Tcp11"/>
</dbReference>
<dbReference type="Proteomes" id="UP000077315">
    <property type="component" value="Unassembled WGS sequence"/>
</dbReference>
<dbReference type="Pfam" id="PF05794">
    <property type="entry name" value="Tcp11"/>
    <property type="match status" value="1"/>
</dbReference>
<dbReference type="AlphaFoldDB" id="A0A162NAK5"/>
<evidence type="ECO:0000256" key="1">
    <source>
        <dbReference type="ARBA" id="ARBA00010954"/>
    </source>
</evidence>
<dbReference type="PANTHER" id="PTHR12832">
    <property type="entry name" value="TESTIS-SPECIFIC PROTEIN PBS13 T-COMPLEX 11"/>
    <property type="match status" value="1"/>
</dbReference>
<feature type="compositionally biased region" description="Basic and acidic residues" evidence="2">
    <location>
        <begin position="32"/>
        <end position="42"/>
    </location>
</feature>
<protein>
    <submittedName>
        <fullName evidence="3">Uncharacterized protein</fullName>
    </submittedName>
</protein>